<keyword evidence="1" id="KW-0812">Transmembrane</keyword>
<organism evidence="3">
    <name type="scientific">bioreactor metagenome</name>
    <dbReference type="NCBI Taxonomy" id="1076179"/>
    <lineage>
        <taxon>unclassified sequences</taxon>
        <taxon>metagenomes</taxon>
        <taxon>ecological metagenomes</taxon>
    </lineage>
</organism>
<keyword evidence="1" id="KW-1133">Transmembrane helix</keyword>
<evidence type="ECO:0000256" key="1">
    <source>
        <dbReference type="SAM" id="Phobius"/>
    </source>
</evidence>
<keyword evidence="1" id="KW-0472">Membrane</keyword>
<comment type="caution">
    <text evidence="3">The sequence shown here is derived from an EMBL/GenBank/DDBJ whole genome shotgun (WGS) entry which is preliminary data.</text>
</comment>
<reference evidence="3" key="1">
    <citation type="submission" date="2019-08" db="EMBL/GenBank/DDBJ databases">
        <authorList>
            <person name="Kucharzyk K."/>
            <person name="Murdoch R.W."/>
            <person name="Higgins S."/>
            <person name="Loffler F."/>
        </authorList>
    </citation>
    <scope>NUCLEOTIDE SEQUENCE</scope>
</reference>
<dbReference type="AlphaFoldDB" id="A0A644YWR6"/>
<feature type="transmembrane region" description="Helical" evidence="1">
    <location>
        <begin position="209"/>
        <end position="231"/>
    </location>
</feature>
<protein>
    <recommendedName>
        <fullName evidence="2">GYF domain-containing protein</fullName>
    </recommendedName>
</protein>
<feature type="domain" description="GYF" evidence="2">
    <location>
        <begin position="2"/>
        <end position="47"/>
    </location>
</feature>
<evidence type="ECO:0000259" key="2">
    <source>
        <dbReference type="Pfam" id="PF14237"/>
    </source>
</evidence>
<gene>
    <name evidence="3" type="ORF">SDC9_79612</name>
</gene>
<evidence type="ECO:0000313" key="3">
    <source>
        <dbReference type="EMBL" id="MPM33045.1"/>
    </source>
</evidence>
<feature type="transmembrane region" description="Helical" evidence="1">
    <location>
        <begin position="84"/>
        <end position="111"/>
    </location>
</feature>
<name>A0A644YWR6_9ZZZZ</name>
<sequence>MWYYETHGQAQGPISQAELCDLVQTGRLSIQTLVWQEGLANWKKFSETSLIDQLEEGTTPPAYNSEEIATQDPLATKRLNTINWLFGFFVVGCVFTLIMLASYPLLISVVLNENQALIIAFSLIYQIFGLGANASYVLELILLYQFWKLIQDGSARTTPGKAVGFLFIPFYNFYWMFIAYWGLAKELKRYISVHCDETGEEKIRRPNAFLSFIMALSPLISSVFIVVYFLFFTISVSMQSPEVLEQDPHRIFMSVMYPCIGLGGLVALLRLAVYSDFYLSVRSILEGKCTK</sequence>
<accession>A0A644YWR6</accession>
<dbReference type="EMBL" id="VSSQ01006539">
    <property type="protein sequence ID" value="MPM33045.1"/>
    <property type="molecule type" value="Genomic_DNA"/>
</dbReference>
<dbReference type="InterPro" id="IPR025640">
    <property type="entry name" value="GYF_2"/>
</dbReference>
<dbReference type="Pfam" id="PF14237">
    <property type="entry name" value="GYF_2"/>
    <property type="match status" value="1"/>
</dbReference>
<feature type="transmembrane region" description="Helical" evidence="1">
    <location>
        <begin position="251"/>
        <end position="273"/>
    </location>
</feature>
<feature type="transmembrane region" description="Helical" evidence="1">
    <location>
        <begin position="123"/>
        <end position="147"/>
    </location>
</feature>
<feature type="transmembrane region" description="Helical" evidence="1">
    <location>
        <begin position="162"/>
        <end position="183"/>
    </location>
</feature>
<proteinExistence type="predicted"/>